<dbReference type="GO" id="GO:0030154">
    <property type="term" value="P:cell differentiation"/>
    <property type="evidence" value="ECO:0007669"/>
    <property type="project" value="TreeGrafter"/>
</dbReference>
<dbReference type="GO" id="GO:0000978">
    <property type="term" value="F:RNA polymerase II cis-regulatory region sequence-specific DNA binding"/>
    <property type="evidence" value="ECO:0007669"/>
    <property type="project" value="TreeGrafter"/>
</dbReference>
<dbReference type="OrthoDB" id="6247875at2759"/>
<dbReference type="SUPFAM" id="SSF47095">
    <property type="entry name" value="HMG-box"/>
    <property type="match status" value="1"/>
</dbReference>
<feature type="region of interest" description="Disordered" evidence="4">
    <location>
        <begin position="70"/>
        <end position="97"/>
    </location>
</feature>
<dbReference type="SMART" id="SM00398">
    <property type="entry name" value="HMG"/>
    <property type="match status" value="1"/>
</dbReference>
<dbReference type="EMBL" id="BJWK01000011">
    <property type="protein sequence ID" value="GEM10564.1"/>
    <property type="molecule type" value="Genomic_DNA"/>
</dbReference>
<dbReference type="CDD" id="cd01389">
    <property type="entry name" value="HMG-box_ROX1-like"/>
    <property type="match status" value="1"/>
</dbReference>
<name>A0A511KM33_RHOTO</name>
<dbReference type="PROSITE" id="PS50118">
    <property type="entry name" value="HMG_BOX_2"/>
    <property type="match status" value="1"/>
</dbReference>
<dbReference type="InterPro" id="IPR050140">
    <property type="entry name" value="SRY-related_HMG-box_TF-like"/>
</dbReference>
<protein>
    <submittedName>
        <fullName evidence="6">Proteophosphoglycan ppg4</fullName>
    </submittedName>
</protein>
<evidence type="ECO:0000256" key="2">
    <source>
        <dbReference type="ARBA" id="ARBA00023163"/>
    </source>
</evidence>
<dbReference type="PANTHER" id="PTHR10270:SF161">
    <property type="entry name" value="SEX-DETERMINING REGION Y PROTEIN"/>
    <property type="match status" value="1"/>
</dbReference>
<proteinExistence type="predicted"/>
<dbReference type="Pfam" id="PF00505">
    <property type="entry name" value="HMG_box"/>
    <property type="match status" value="1"/>
</dbReference>
<evidence type="ECO:0000256" key="4">
    <source>
        <dbReference type="SAM" id="MobiDB-lite"/>
    </source>
</evidence>
<evidence type="ECO:0000256" key="1">
    <source>
        <dbReference type="ARBA" id="ARBA00023125"/>
    </source>
</evidence>
<comment type="caution">
    <text evidence="6">The sequence shown here is derived from an EMBL/GenBank/DDBJ whole genome shotgun (WGS) entry which is preliminary data.</text>
</comment>
<organism evidence="6 7">
    <name type="scientific">Rhodotorula toruloides</name>
    <name type="common">Yeast</name>
    <name type="synonym">Rhodosporidium toruloides</name>
    <dbReference type="NCBI Taxonomy" id="5286"/>
    <lineage>
        <taxon>Eukaryota</taxon>
        <taxon>Fungi</taxon>
        <taxon>Dikarya</taxon>
        <taxon>Basidiomycota</taxon>
        <taxon>Pucciniomycotina</taxon>
        <taxon>Microbotryomycetes</taxon>
        <taxon>Sporidiobolales</taxon>
        <taxon>Sporidiobolaceae</taxon>
        <taxon>Rhodotorula</taxon>
    </lineage>
</organism>
<feature type="domain" description="HMG box" evidence="5">
    <location>
        <begin position="207"/>
        <end position="279"/>
    </location>
</feature>
<feature type="compositionally biased region" description="Basic and acidic residues" evidence="4">
    <location>
        <begin position="265"/>
        <end position="278"/>
    </location>
</feature>
<feature type="DNA-binding region" description="HMG box" evidence="3">
    <location>
        <begin position="207"/>
        <end position="279"/>
    </location>
</feature>
<dbReference type="GO" id="GO:0001228">
    <property type="term" value="F:DNA-binding transcription activator activity, RNA polymerase II-specific"/>
    <property type="evidence" value="ECO:0007669"/>
    <property type="project" value="TreeGrafter"/>
</dbReference>
<dbReference type="PANTHER" id="PTHR10270">
    <property type="entry name" value="SOX TRANSCRIPTION FACTOR"/>
    <property type="match status" value="1"/>
</dbReference>
<feature type="region of interest" description="Disordered" evidence="4">
    <location>
        <begin position="265"/>
        <end position="290"/>
    </location>
</feature>
<evidence type="ECO:0000313" key="6">
    <source>
        <dbReference type="EMBL" id="GEM10564.1"/>
    </source>
</evidence>
<feature type="region of interest" description="Disordered" evidence="4">
    <location>
        <begin position="112"/>
        <end position="211"/>
    </location>
</feature>
<sequence>MSPSDDYATNALRLSSSKPWISPFPSNSMSNRGNVASEAHFLSVNAQASTSSGPASSSKAVPVFVLPAPTSSPPVTGMPPSDVLGASDGADRAGRSSTVSLLPSFHAAVAKLKESTASPKPVKTASPPRRRSMRAKMATAAASAKQAPVLRNKKEPLFLPDPASPGSTRFRNLTGLPAAPEIPDTPPTPISPAPKRKGARASKPGHIPRPRNSFMIYRSAQIKTLSDFVTPSGQRLPQSDLSRMIASMWRDETLEVRKRYARQAEEEKAEHYRRHPDYRYQPSVSRKKANDHKLPDLGKSTMVFPPSPSASVSSSGIATPSVLLPPRSMGISNDSAGATTPTSQFLSPFTPPMACDSLPTPSSSASEAWSIFRSTPITWMEAPVNTEASWPLATCERRAPADIAQPAYLDFSFALTPPFDTFISDVDDFSGNMALPTPPLAFEEAVGDNLVDQWLAVPHSFDSLSTEQHFPLSPALTPTLDGSPRDQFTLLAH</sequence>
<feature type="compositionally biased region" description="Low complexity" evidence="4">
    <location>
        <begin position="135"/>
        <end position="147"/>
    </location>
</feature>
<evidence type="ECO:0000256" key="3">
    <source>
        <dbReference type="PROSITE-ProRule" id="PRU00267"/>
    </source>
</evidence>
<dbReference type="GO" id="GO:0005634">
    <property type="term" value="C:nucleus"/>
    <property type="evidence" value="ECO:0007669"/>
    <property type="project" value="UniProtKB-UniRule"/>
</dbReference>
<evidence type="ECO:0000259" key="5">
    <source>
        <dbReference type="PROSITE" id="PS50118"/>
    </source>
</evidence>
<dbReference type="InterPro" id="IPR036910">
    <property type="entry name" value="HMG_box_dom_sf"/>
</dbReference>
<keyword evidence="1 3" id="KW-0238">DNA-binding</keyword>
<dbReference type="AlphaFoldDB" id="A0A511KM33"/>
<accession>A0A511KM33</accession>
<dbReference type="InterPro" id="IPR009071">
    <property type="entry name" value="HMG_box_dom"/>
</dbReference>
<dbReference type="Proteomes" id="UP000321518">
    <property type="component" value="Unassembled WGS sequence"/>
</dbReference>
<evidence type="ECO:0000313" key="7">
    <source>
        <dbReference type="Proteomes" id="UP000321518"/>
    </source>
</evidence>
<keyword evidence="2" id="KW-0804">Transcription</keyword>
<feature type="compositionally biased region" description="Pro residues" evidence="4">
    <location>
        <begin position="183"/>
        <end position="192"/>
    </location>
</feature>
<dbReference type="Gene3D" id="1.10.30.10">
    <property type="entry name" value="High mobility group box domain"/>
    <property type="match status" value="1"/>
</dbReference>
<reference evidence="6 7" key="1">
    <citation type="submission" date="2019-07" db="EMBL/GenBank/DDBJ databases">
        <title>Rhodotorula toruloides NBRC10032 genome sequencing.</title>
        <authorList>
            <person name="Shida Y."/>
            <person name="Takaku H."/>
            <person name="Ogasawara W."/>
            <person name="Mori K."/>
        </authorList>
    </citation>
    <scope>NUCLEOTIDE SEQUENCE [LARGE SCALE GENOMIC DNA]</scope>
    <source>
        <strain evidence="6 7">NBRC10032</strain>
    </source>
</reference>
<keyword evidence="3" id="KW-0539">Nucleus</keyword>
<gene>
    <name evidence="6" type="ORF">Rt10032_c11g4581</name>
</gene>